<dbReference type="Proteomes" id="UP000026962">
    <property type="component" value="Chromosome 7"/>
</dbReference>
<keyword evidence="2" id="KW-1185">Reference proteome</keyword>
<sequence>MRWTTLKSNRAMSYSLQFSPLLQINRGSCMRSYSRRMEWTTVKSNMAMSGSSQFPRLLLIHRGSSRRGSPLALFHRRCSCPTRGRKHLRVAAAAAGQGGDGFDVAGQKAKAATMVETKQAEAADRDHCFRRGDRGKHRRTQYGVC</sequence>
<reference evidence="1" key="2">
    <citation type="submission" date="2018-05" db="EMBL/GenBank/DDBJ databases">
        <title>OpunRS2 (Oryza punctata Reference Sequence Version 2).</title>
        <authorList>
            <person name="Zhang J."/>
            <person name="Kudrna D."/>
            <person name="Lee S."/>
            <person name="Talag J."/>
            <person name="Welchert J."/>
            <person name="Wing R.A."/>
        </authorList>
    </citation>
    <scope>NUCLEOTIDE SEQUENCE [LARGE SCALE GENOMIC DNA]</scope>
</reference>
<reference evidence="1" key="1">
    <citation type="submission" date="2015-04" db="UniProtKB">
        <authorList>
            <consortium name="EnsemblPlants"/>
        </authorList>
    </citation>
    <scope>IDENTIFICATION</scope>
</reference>
<evidence type="ECO:0000313" key="1">
    <source>
        <dbReference type="EnsemblPlants" id="OPUNC07G12220.2"/>
    </source>
</evidence>
<name>A0A0E0LKB6_ORYPU</name>
<dbReference type="HOGENOM" id="CLU_1790066_0_0_1"/>
<dbReference type="Gramene" id="OPUNC07G12220.2">
    <property type="protein sequence ID" value="OPUNC07G12220.2"/>
    <property type="gene ID" value="OPUNC07G12220"/>
</dbReference>
<protein>
    <submittedName>
        <fullName evidence="1">Uncharacterized protein</fullName>
    </submittedName>
</protein>
<proteinExistence type="predicted"/>
<organism evidence="1">
    <name type="scientific">Oryza punctata</name>
    <name type="common">Red rice</name>
    <dbReference type="NCBI Taxonomy" id="4537"/>
    <lineage>
        <taxon>Eukaryota</taxon>
        <taxon>Viridiplantae</taxon>
        <taxon>Streptophyta</taxon>
        <taxon>Embryophyta</taxon>
        <taxon>Tracheophyta</taxon>
        <taxon>Spermatophyta</taxon>
        <taxon>Magnoliopsida</taxon>
        <taxon>Liliopsida</taxon>
        <taxon>Poales</taxon>
        <taxon>Poaceae</taxon>
        <taxon>BOP clade</taxon>
        <taxon>Oryzoideae</taxon>
        <taxon>Oryzeae</taxon>
        <taxon>Oryzinae</taxon>
        <taxon>Oryza</taxon>
    </lineage>
</organism>
<dbReference type="EnsemblPlants" id="OPUNC07G12220.2">
    <property type="protein sequence ID" value="OPUNC07G12220.2"/>
    <property type="gene ID" value="OPUNC07G12220"/>
</dbReference>
<dbReference type="AlphaFoldDB" id="A0A0E0LKB6"/>
<evidence type="ECO:0000313" key="2">
    <source>
        <dbReference type="Proteomes" id="UP000026962"/>
    </source>
</evidence>
<accession>A0A0E0LKB6</accession>